<evidence type="ECO:0000259" key="2">
    <source>
        <dbReference type="SMART" id="SM00131"/>
    </source>
</evidence>
<dbReference type="AlphaFoldDB" id="A0A0C9R5K2"/>
<organism evidence="3">
    <name type="scientific">Amblyomma americanum</name>
    <name type="common">Lone star tick</name>
    <dbReference type="NCBI Taxonomy" id="6943"/>
    <lineage>
        <taxon>Eukaryota</taxon>
        <taxon>Metazoa</taxon>
        <taxon>Ecdysozoa</taxon>
        <taxon>Arthropoda</taxon>
        <taxon>Chelicerata</taxon>
        <taxon>Arachnida</taxon>
        <taxon>Acari</taxon>
        <taxon>Parasitiformes</taxon>
        <taxon>Ixodida</taxon>
        <taxon>Ixodoidea</taxon>
        <taxon>Ixodidae</taxon>
        <taxon>Amblyomminae</taxon>
        <taxon>Amblyomma</taxon>
    </lineage>
</organism>
<evidence type="ECO:0000313" key="3">
    <source>
        <dbReference type="EMBL" id="JAG92255.1"/>
    </source>
</evidence>
<dbReference type="EMBL" id="GBZX01000485">
    <property type="protein sequence ID" value="JAG92255.1"/>
    <property type="molecule type" value="mRNA"/>
</dbReference>
<proteinExistence type="evidence at transcript level"/>
<dbReference type="SMART" id="SM00131">
    <property type="entry name" value="KU"/>
    <property type="match status" value="1"/>
</dbReference>
<feature type="transmembrane region" description="Helical" evidence="1">
    <location>
        <begin position="6"/>
        <end position="22"/>
    </location>
</feature>
<keyword evidence="1" id="KW-0472">Membrane</keyword>
<dbReference type="SUPFAM" id="SSF57362">
    <property type="entry name" value="BPTI-like"/>
    <property type="match status" value="1"/>
</dbReference>
<name>A0A0C9R5K2_AMBAM</name>
<accession>A0A0C9R5K2</accession>
<dbReference type="InterPro" id="IPR036880">
    <property type="entry name" value="Kunitz_BPTI_sf"/>
</dbReference>
<keyword evidence="1" id="KW-0812">Transmembrane</keyword>
<dbReference type="InterPro" id="IPR002223">
    <property type="entry name" value="Kunitz_BPTI"/>
</dbReference>
<feature type="domain" description="BPTI/Kunitz inhibitor" evidence="2">
    <location>
        <begin position="82"/>
        <end position="134"/>
    </location>
</feature>
<dbReference type="GO" id="GO:0004867">
    <property type="term" value="F:serine-type endopeptidase inhibitor activity"/>
    <property type="evidence" value="ECO:0007669"/>
    <property type="project" value="InterPro"/>
</dbReference>
<keyword evidence="1" id="KW-1133">Transmembrane helix</keyword>
<sequence>MDIYKTLLFLSIILIAAAFWSGPRRNGRRCRKARFNPKNTKCPRGQEGYFFNRNLKECFKTCDPGVPFETQGECNMRCRSKAVCGGPRAIPSCSGKVYTVFYFDEGSGACLSDKSCIFTGNNFPRKEECIKTCKADRKLVLEVVPIKQRSRSGAML</sequence>
<evidence type="ECO:0000256" key="1">
    <source>
        <dbReference type="SAM" id="Phobius"/>
    </source>
</evidence>
<protein>
    <submittedName>
        <fullName evidence="3">Putative kunitz-bpti protein</fullName>
    </submittedName>
</protein>
<reference evidence="3" key="1">
    <citation type="journal article" date="2015" name="PLoS ONE">
        <title>An Insight into the Sialome of the Lone Star Tick, Amblyomma americanum, with a Glimpse on Its Time Dependent Gene Expression.</title>
        <authorList>
            <person name="Karim S."/>
            <person name="Ribeiro J.M."/>
        </authorList>
    </citation>
    <scope>NUCLEOTIDE SEQUENCE</scope>
    <source>
        <tissue evidence="3">Salivary gland</tissue>
    </source>
</reference>
<dbReference type="Gene3D" id="4.10.410.10">
    <property type="entry name" value="Pancreatic trypsin inhibitor Kunitz domain"/>
    <property type="match status" value="1"/>
</dbReference>